<dbReference type="SUPFAM" id="SSF54913">
    <property type="entry name" value="GlnB-like"/>
    <property type="match status" value="1"/>
</dbReference>
<dbReference type="CDD" id="cd04301">
    <property type="entry name" value="NAT_SF"/>
    <property type="match status" value="1"/>
</dbReference>
<dbReference type="InterPro" id="IPR016181">
    <property type="entry name" value="Acyl_CoA_acyltransferase"/>
</dbReference>
<protein>
    <submittedName>
        <fullName evidence="2">Acetyltransferase (GNAT) family protein</fullName>
    </submittedName>
</protein>
<dbReference type="Proteomes" id="UP000094067">
    <property type="component" value="Unassembled WGS sequence"/>
</dbReference>
<dbReference type="EMBL" id="MCGH01000002">
    <property type="protein sequence ID" value="ODM07371.1"/>
    <property type="molecule type" value="Genomic_DNA"/>
</dbReference>
<dbReference type="PATRIC" id="fig|1432052.4.peg.3634"/>
<dbReference type="InterPro" id="IPR011322">
    <property type="entry name" value="N-reg_PII-like_a/b"/>
</dbReference>
<dbReference type="Gene3D" id="3.40.630.30">
    <property type="match status" value="1"/>
</dbReference>
<accession>A0A1E3AG38</accession>
<evidence type="ECO:0000313" key="3">
    <source>
        <dbReference type="Proteomes" id="UP000094067"/>
    </source>
</evidence>
<dbReference type="SUPFAM" id="SSF55729">
    <property type="entry name" value="Acyl-CoA N-acyltransferases (Nat)"/>
    <property type="match status" value="1"/>
</dbReference>
<evidence type="ECO:0000259" key="1">
    <source>
        <dbReference type="PROSITE" id="PS51186"/>
    </source>
</evidence>
<organism evidence="2 3">
    <name type="scientific">Eisenbergiella tayi</name>
    <dbReference type="NCBI Taxonomy" id="1432052"/>
    <lineage>
        <taxon>Bacteria</taxon>
        <taxon>Bacillati</taxon>
        <taxon>Bacillota</taxon>
        <taxon>Clostridia</taxon>
        <taxon>Lachnospirales</taxon>
        <taxon>Lachnospiraceae</taxon>
        <taxon>Eisenbergiella</taxon>
    </lineage>
</organism>
<dbReference type="RefSeq" id="WP_141703206.1">
    <property type="nucleotide sequence ID" value="NZ_MCGH01000002.1"/>
</dbReference>
<gene>
    <name evidence="2" type="ORF">BEI61_03261</name>
</gene>
<dbReference type="Pfam" id="PF00583">
    <property type="entry name" value="Acetyltransf_1"/>
    <property type="match status" value="1"/>
</dbReference>
<proteinExistence type="predicted"/>
<dbReference type="PROSITE" id="PS51186">
    <property type="entry name" value="GNAT"/>
    <property type="match status" value="1"/>
</dbReference>
<reference evidence="2 3" key="1">
    <citation type="submission" date="2016-07" db="EMBL/GenBank/DDBJ databases">
        <title>Characterization of isolates of Eisenbergiella tayi derived from blood cultures, using whole genome sequencing.</title>
        <authorList>
            <person name="Burdz T."/>
            <person name="Wiebe D."/>
            <person name="Huynh C."/>
            <person name="Bernard K."/>
        </authorList>
    </citation>
    <scope>NUCLEOTIDE SEQUENCE [LARGE SCALE GENOMIC DNA]</scope>
    <source>
        <strain evidence="2 3">NML 110608</strain>
    </source>
</reference>
<comment type="caution">
    <text evidence="2">The sequence shown here is derived from an EMBL/GenBank/DDBJ whole genome shotgun (WGS) entry which is preliminary data.</text>
</comment>
<dbReference type="AlphaFoldDB" id="A0A1E3AG38"/>
<name>A0A1E3AG38_9FIRM</name>
<dbReference type="InterPro" id="IPR018551">
    <property type="entry name" value="DUF2007"/>
</dbReference>
<feature type="domain" description="N-acetyltransferase" evidence="1">
    <location>
        <begin position="9"/>
        <end position="185"/>
    </location>
</feature>
<dbReference type="Pfam" id="PF09413">
    <property type="entry name" value="DUF2007"/>
    <property type="match status" value="1"/>
</dbReference>
<keyword evidence="2" id="KW-0808">Transferase</keyword>
<dbReference type="InterPro" id="IPR000182">
    <property type="entry name" value="GNAT_dom"/>
</dbReference>
<dbReference type="GO" id="GO:0016747">
    <property type="term" value="F:acyltransferase activity, transferring groups other than amino-acyl groups"/>
    <property type="evidence" value="ECO:0007669"/>
    <property type="project" value="InterPro"/>
</dbReference>
<evidence type="ECO:0000313" key="2">
    <source>
        <dbReference type="EMBL" id="ODM07371.1"/>
    </source>
</evidence>
<sequence>MKTMENRAVRIVRLTGEGREKLLECAKLLFVCFEHAWNTMEEAEEDMLRILEAGPVLAAVEEEMVVGFIGTRATYEPYGWELHPLAVEERSRKKGIGSLLIKEIEKEAVNRGAIVMYLGTDDEDGATSLSEGDLFIDTFQKIKNIKNKKNHPYEFYEKNGYQIVGVLPDVNGYGRPDIYMAKRLCEKGGKSMNDVKAVKVFTAQDNLQAEMVLDTLKQNQIPAYKKDVDESGFMNIYAGNSMCGEEIYVAQKDEEKTMEILREMGLEPEKAPGEEE</sequence>